<dbReference type="PROSITE" id="PS51257">
    <property type="entry name" value="PROKAR_LIPOPROTEIN"/>
    <property type="match status" value="1"/>
</dbReference>
<organism evidence="1 2">
    <name type="scientific">Haloferula helveola</name>
    <dbReference type="NCBI Taxonomy" id="490095"/>
    <lineage>
        <taxon>Bacteria</taxon>
        <taxon>Pseudomonadati</taxon>
        <taxon>Verrucomicrobiota</taxon>
        <taxon>Verrucomicrobiia</taxon>
        <taxon>Verrucomicrobiales</taxon>
        <taxon>Verrucomicrobiaceae</taxon>
        <taxon>Haloferula</taxon>
    </lineage>
</organism>
<evidence type="ECO:0000313" key="2">
    <source>
        <dbReference type="Proteomes" id="UP001374893"/>
    </source>
</evidence>
<sequence length="95" mass="10227">MKWLILLGVFGLTACDPVVPPAQTTASMEPAPSEWNAWAAWVEEQRPVGDGQGHGPDVGSDEWAMAIDRNLGISSDGHGPDLKSAEWRMAVESKL</sequence>
<name>A0ABM7R9P9_9BACT</name>
<evidence type="ECO:0000313" key="1">
    <source>
        <dbReference type="EMBL" id="BCX47996.1"/>
    </source>
</evidence>
<dbReference type="EMBL" id="AP024702">
    <property type="protein sequence ID" value="BCX47996.1"/>
    <property type="molecule type" value="Genomic_DNA"/>
</dbReference>
<protein>
    <submittedName>
        <fullName evidence="1">Uncharacterized protein</fullName>
    </submittedName>
</protein>
<dbReference type="Proteomes" id="UP001374893">
    <property type="component" value="Chromosome"/>
</dbReference>
<gene>
    <name evidence="1" type="ORF">HAHE_19040</name>
</gene>
<accession>A0ABM7R9P9</accession>
<dbReference type="RefSeq" id="WP_338690517.1">
    <property type="nucleotide sequence ID" value="NZ_AP024702.1"/>
</dbReference>
<keyword evidence="2" id="KW-1185">Reference proteome</keyword>
<proteinExistence type="predicted"/>
<reference evidence="1 2" key="1">
    <citation type="submission" date="2021-06" db="EMBL/GenBank/DDBJ databases">
        <title>Complete genome of Haloferula helveola possessing various polysaccharide degrading enzymes.</title>
        <authorList>
            <person name="Takami H."/>
            <person name="Huang C."/>
            <person name="Hamasaki K."/>
        </authorList>
    </citation>
    <scope>NUCLEOTIDE SEQUENCE [LARGE SCALE GENOMIC DNA]</scope>
    <source>
        <strain evidence="1 2">CN-1</strain>
    </source>
</reference>